<evidence type="ECO:0000313" key="1">
    <source>
        <dbReference type="EMBL" id="KAI4305090.1"/>
    </source>
</evidence>
<name>A0ACB9L6E9_BAUVA</name>
<organism evidence="1 2">
    <name type="scientific">Bauhinia variegata</name>
    <name type="common">Purple orchid tree</name>
    <name type="synonym">Phanera variegata</name>
    <dbReference type="NCBI Taxonomy" id="167791"/>
    <lineage>
        <taxon>Eukaryota</taxon>
        <taxon>Viridiplantae</taxon>
        <taxon>Streptophyta</taxon>
        <taxon>Embryophyta</taxon>
        <taxon>Tracheophyta</taxon>
        <taxon>Spermatophyta</taxon>
        <taxon>Magnoliopsida</taxon>
        <taxon>eudicotyledons</taxon>
        <taxon>Gunneridae</taxon>
        <taxon>Pentapetalae</taxon>
        <taxon>rosids</taxon>
        <taxon>fabids</taxon>
        <taxon>Fabales</taxon>
        <taxon>Fabaceae</taxon>
        <taxon>Cercidoideae</taxon>
        <taxon>Cercideae</taxon>
        <taxon>Bauhiniinae</taxon>
        <taxon>Bauhinia</taxon>
    </lineage>
</organism>
<accession>A0ACB9L6E9</accession>
<sequence length="120" mass="13132">MQQHHTMIYSPSAAGAMYWPRHGHGYGYGLGSSYGTVASASTVGVGVNGAAGLQENRYEENNQMQQGSKITVTYFCIFDLWTASVEIGRLNSFLFQNKFCICIAPSLRDPKGTQVCILEV</sequence>
<reference evidence="1 2" key="1">
    <citation type="journal article" date="2022" name="DNA Res.">
        <title>Chromosomal-level genome assembly of the orchid tree Bauhinia variegata (Leguminosae; Cercidoideae) supports the allotetraploid origin hypothesis of Bauhinia.</title>
        <authorList>
            <person name="Zhong Y."/>
            <person name="Chen Y."/>
            <person name="Zheng D."/>
            <person name="Pang J."/>
            <person name="Liu Y."/>
            <person name="Luo S."/>
            <person name="Meng S."/>
            <person name="Qian L."/>
            <person name="Wei D."/>
            <person name="Dai S."/>
            <person name="Zhou R."/>
        </authorList>
    </citation>
    <scope>NUCLEOTIDE SEQUENCE [LARGE SCALE GENOMIC DNA]</scope>
    <source>
        <strain evidence="1">BV-YZ2020</strain>
    </source>
</reference>
<protein>
    <submittedName>
        <fullName evidence="1">Uncharacterized protein</fullName>
    </submittedName>
</protein>
<comment type="caution">
    <text evidence="1">The sequence shown here is derived from an EMBL/GenBank/DDBJ whole genome shotgun (WGS) entry which is preliminary data.</text>
</comment>
<evidence type="ECO:0000313" key="2">
    <source>
        <dbReference type="Proteomes" id="UP000828941"/>
    </source>
</evidence>
<dbReference type="EMBL" id="CM039437">
    <property type="protein sequence ID" value="KAI4305090.1"/>
    <property type="molecule type" value="Genomic_DNA"/>
</dbReference>
<dbReference type="Proteomes" id="UP000828941">
    <property type="component" value="Chromosome 12"/>
</dbReference>
<keyword evidence="2" id="KW-1185">Reference proteome</keyword>
<gene>
    <name evidence="1" type="ORF">L6164_028479</name>
</gene>
<proteinExistence type="predicted"/>